<comment type="caution">
    <text evidence="3">The sequence shown here is derived from an EMBL/GenBank/DDBJ whole genome shotgun (WGS) entry which is preliminary data.</text>
</comment>
<feature type="compositionally biased region" description="Basic residues" evidence="1">
    <location>
        <begin position="1"/>
        <end position="13"/>
    </location>
</feature>
<organism evidence="3 4">
    <name type="scientific">Nonomuraea typhae</name>
    <dbReference type="NCBI Taxonomy" id="2603600"/>
    <lineage>
        <taxon>Bacteria</taxon>
        <taxon>Bacillati</taxon>
        <taxon>Actinomycetota</taxon>
        <taxon>Actinomycetes</taxon>
        <taxon>Streptosporangiales</taxon>
        <taxon>Streptosporangiaceae</taxon>
        <taxon>Nonomuraea</taxon>
    </lineage>
</organism>
<dbReference type="RefSeq" id="WP_397077806.1">
    <property type="nucleotide sequence ID" value="NZ_JBITGY010000001.1"/>
</dbReference>
<gene>
    <name evidence="3" type="ORF">ACIBG2_01225</name>
</gene>
<evidence type="ECO:0000313" key="4">
    <source>
        <dbReference type="Proteomes" id="UP001612741"/>
    </source>
</evidence>
<feature type="domain" description="IrrE N-terminal-like" evidence="2">
    <location>
        <begin position="191"/>
        <end position="243"/>
    </location>
</feature>
<evidence type="ECO:0000256" key="1">
    <source>
        <dbReference type="SAM" id="MobiDB-lite"/>
    </source>
</evidence>
<evidence type="ECO:0000313" key="3">
    <source>
        <dbReference type="EMBL" id="MFI6495972.1"/>
    </source>
</evidence>
<accession>A0ABW7YJA0</accession>
<proteinExistence type="predicted"/>
<dbReference type="InterPro" id="IPR010359">
    <property type="entry name" value="IrrE_HExxH"/>
</dbReference>
<feature type="region of interest" description="Disordered" evidence="1">
    <location>
        <begin position="1"/>
        <end position="26"/>
    </location>
</feature>
<sequence length="306" mass="34021">MATATRKRTTKRRLSPEEREQRIGEAKQKLDQAVENLMTAEGWQQLIQSRKWLTKYSLNNVLMIMMQLPEATDVRPYSAWQEVGRYAAKGSKALKIWAPMIRKSEIKVVSPHTQEEETKTGTSVYGFRLVPVFDVSQTEGEPLPASVPEVDTQLLTGDAPAELWDRVALLVKEEGYTLERGDCGGANGWTQFHTKTVRVREDVEPAQAVKTLIHELAHILCGHDKRDYQRERGACEVEAESVACIVADIAGLDTGAYSVPYVANWAPDVETVKAAATRVLKVADAIVRRLDDTSLTTDQSTAVLVA</sequence>
<reference evidence="3 4" key="1">
    <citation type="submission" date="2024-10" db="EMBL/GenBank/DDBJ databases">
        <title>The Natural Products Discovery Center: Release of the First 8490 Sequenced Strains for Exploring Actinobacteria Biosynthetic Diversity.</title>
        <authorList>
            <person name="Kalkreuter E."/>
            <person name="Kautsar S.A."/>
            <person name="Yang D."/>
            <person name="Bader C.D."/>
            <person name="Teijaro C.N."/>
            <person name="Fluegel L."/>
            <person name="Davis C.M."/>
            <person name="Simpson J.R."/>
            <person name="Lauterbach L."/>
            <person name="Steele A.D."/>
            <person name="Gui C."/>
            <person name="Meng S."/>
            <person name="Li G."/>
            <person name="Viehrig K."/>
            <person name="Ye F."/>
            <person name="Su P."/>
            <person name="Kiefer A.F."/>
            <person name="Nichols A."/>
            <person name="Cepeda A.J."/>
            <person name="Yan W."/>
            <person name="Fan B."/>
            <person name="Jiang Y."/>
            <person name="Adhikari A."/>
            <person name="Zheng C.-J."/>
            <person name="Schuster L."/>
            <person name="Cowan T.M."/>
            <person name="Smanski M.J."/>
            <person name="Chevrette M.G."/>
            <person name="De Carvalho L.P.S."/>
            <person name="Shen B."/>
        </authorList>
    </citation>
    <scope>NUCLEOTIDE SEQUENCE [LARGE SCALE GENOMIC DNA]</scope>
    <source>
        <strain evidence="3 4">NPDC050545</strain>
    </source>
</reference>
<dbReference type="Pfam" id="PF06114">
    <property type="entry name" value="Peptidase_M78"/>
    <property type="match status" value="1"/>
</dbReference>
<evidence type="ECO:0000259" key="2">
    <source>
        <dbReference type="Pfam" id="PF06114"/>
    </source>
</evidence>
<protein>
    <submittedName>
        <fullName evidence="3">ImmA/IrrE family metallo-endopeptidase</fullName>
    </submittedName>
</protein>
<keyword evidence="4" id="KW-1185">Reference proteome</keyword>
<dbReference type="Proteomes" id="UP001612741">
    <property type="component" value="Unassembled WGS sequence"/>
</dbReference>
<feature type="compositionally biased region" description="Basic and acidic residues" evidence="1">
    <location>
        <begin position="14"/>
        <end position="26"/>
    </location>
</feature>
<name>A0ABW7YJA0_9ACTN</name>
<dbReference type="EMBL" id="JBITGY010000001">
    <property type="protein sequence ID" value="MFI6495972.1"/>
    <property type="molecule type" value="Genomic_DNA"/>
</dbReference>